<dbReference type="GO" id="GO:0030170">
    <property type="term" value="F:pyridoxal phosphate binding"/>
    <property type="evidence" value="ECO:0007669"/>
    <property type="project" value="InterPro"/>
</dbReference>
<dbReference type="RefSeq" id="WP_155111651.1">
    <property type="nucleotide sequence ID" value="NZ_WMIB01000004.1"/>
</dbReference>
<protein>
    <recommendedName>
        <fullName evidence="6">Aminotransferase</fullName>
        <ecNumber evidence="6">2.6.1.-</ecNumber>
    </recommendedName>
</protein>
<dbReference type="InterPro" id="IPR004839">
    <property type="entry name" value="Aminotransferase_I/II_large"/>
</dbReference>
<dbReference type="InterPro" id="IPR050596">
    <property type="entry name" value="AspAT/PAT-like"/>
</dbReference>
<accession>A0A7X2S3P9</accession>
<feature type="domain" description="Aminotransferase class I/classII large" evidence="7">
    <location>
        <begin position="29"/>
        <end position="375"/>
    </location>
</feature>
<dbReference type="EC" id="2.6.1.-" evidence="6"/>
<evidence type="ECO:0000256" key="3">
    <source>
        <dbReference type="ARBA" id="ARBA00022576"/>
    </source>
</evidence>
<dbReference type="PANTHER" id="PTHR46383">
    <property type="entry name" value="ASPARTATE AMINOTRANSFERASE"/>
    <property type="match status" value="1"/>
</dbReference>
<dbReference type="Proteomes" id="UP000434639">
    <property type="component" value="Unassembled WGS sequence"/>
</dbReference>
<dbReference type="GO" id="GO:0006520">
    <property type="term" value="P:amino acid metabolic process"/>
    <property type="evidence" value="ECO:0007669"/>
    <property type="project" value="InterPro"/>
</dbReference>
<dbReference type="PANTHER" id="PTHR46383:SF4">
    <property type="entry name" value="AMINOTRANSFERASE"/>
    <property type="match status" value="1"/>
</dbReference>
<dbReference type="EMBL" id="WMIB01000004">
    <property type="protein sequence ID" value="MTH53124.1"/>
    <property type="molecule type" value="Genomic_DNA"/>
</dbReference>
<comment type="similarity">
    <text evidence="2 6">Belongs to the class-I pyridoxal-phosphate-dependent aminotransferase family.</text>
</comment>
<sequence>MEHLIQPRVKDIEMSGIRKFFNLVADYEDVVSLTIGQPDFFTPHHVKAAAKKAIDENFTSYTHNAGYAELRKAACEYVHTKYRLSYSPEDEIIVTAGASQAIDISLRTILDAGSEVILPGPVYPGYEPIIRLCGGVPVHADTTRTQFKLTAEQIEARLTDKTRCVILPYPSNPTGMTLDKEELQKIADLLRNRDIFILSDEIYSELVFTEAHYSIAEMLPEQTIVINGLSKSHSMTGWRIGFVFARKNIIKHMLKVHQYNVSCASSISQKAAYEALTNGMDDALIMRDQYRKRMEYVYGRLIKMGIETARPSGAFYIFPSIKKFGLSSFDFALSLVSDGGVAVVPGSAFSSYGEGYIRISYAYSLEELEKGMDRLDHYIRNVVQPAY</sequence>
<keyword evidence="3 6" id="KW-0032">Aminotransferase</keyword>
<evidence type="ECO:0000256" key="1">
    <source>
        <dbReference type="ARBA" id="ARBA00001933"/>
    </source>
</evidence>
<keyword evidence="9" id="KW-1185">Reference proteome</keyword>
<proteinExistence type="inferred from homology"/>
<dbReference type="OrthoDB" id="9802328at2"/>
<evidence type="ECO:0000313" key="8">
    <source>
        <dbReference type="EMBL" id="MTH53124.1"/>
    </source>
</evidence>
<reference evidence="8 9" key="1">
    <citation type="journal article" date="2017" name="Int. J. Syst. Evol. Microbiol.">
        <title>Bacillus mangrovi sp. nov., isolated from a sediment sample from a mangrove forest.</title>
        <authorList>
            <person name="Gupta V."/>
            <person name="Singh P.K."/>
            <person name="Korpole S."/>
            <person name="Tanuku N.R.S."/>
            <person name="Pinnaka A.K."/>
        </authorList>
    </citation>
    <scope>NUCLEOTIDE SEQUENCE [LARGE SCALE GENOMIC DNA]</scope>
    <source>
        <strain evidence="8 9">KCTC 33872</strain>
    </source>
</reference>
<evidence type="ECO:0000259" key="7">
    <source>
        <dbReference type="Pfam" id="PF00155"/>
    </source>
</evidence>
<dbReference type="PRINTS" id="PR00753">
    <property type="entry name" value="ACCSYNTHASE"/>
</dbReference>
<evidence type="ECO:0000256" key="2">
    <source>
        <dbReference type="ARBA" id="ARBA00007441"/>
    </source>
</evidence>
<dbReference type="InterPro" id="IPR015424">
    <property type="entry name" value="PyrdxlP-dep_Trfase"/>
</dbReference>
<dbReference type="GO" id="GO:0008483">
    <property type="term" value="F:transaminase activity"/>
    <property type="evidence" value="ECO:0007669"/>
    <property type="project" value="UniProtKB-KW"/>
</dbReference>
<comment type="caution">
    <text evidence="8">The sequence shown here is derived from an EMBL/GenBank/DDBJ whole genome shotgun (WGS) entry which is preliminary data.</text>
</comment>
<dbReference type="InterPro" id="IPR015421">
    <property type="entry name" value="PyrdxlP-dep_Trfase_major"/>
</dbReference>
<dbReference type="InterPro" id="IPR015422">
    <property type="entry name" value="PyrdxlP-dep_Trfase_small"/>
</dbReference>
<name>A0A7X2S3P9_9BACI</name>
<keyword evidence="5" id="KW-0663">Pyridoxal phosphate</keyword>
<keyword evidence="4 6" id="KW-0808">Transferase</keyword>
<dbReference type="FunFam" id="3.40.640.10:FF:000033">
    <property type="entry name" value="Aspartate aminotransferase"/>
    <property type="match status" value="1"/>
</dbReference>
<gene>
    <name evidence="8" type="ORF">GKZ89_06835</name>
</gene>
<comment type="cofactor">
    <cofactor evidence="1 6">
        <name>pyridoxal 5'-phosphate</name>
        <dbReference type="ChEBI" id="CHEBI:597326"/>
    </cofactor>
</comment>
<dbReference type="AlphaFoldDB" id="A0A7X2S3P9"/>
<evidence type="ECO:0000256" key="5">
    <source>
        <dbReference type="ARBA" id="ARBA00022898"/>
    </source>
</evidence>
<dbReference type="CDD" id="cd00609">
    <property type="entry name" value="AAT_like"/>
    <property type="match status" value="1"/>
</dbReference>
<dbReference type="PROSITE" id="PS00105">
    <property type="entry name" value="AA_TRANSFER_CLASS_1"/>
    <property type="match status" value="1"/>
</dbReference>
<evidence type="ECO:0000313" key="9">
    <source>
        <dbReference type="Proteomes" id="UP000434639"/>
    </source>
</evidence>
<organism evidence="8 9">
    <name type="scientific">Metabacillus mangrovi</name>
    <dbReference type="NCBI Taxonomy" id="1491830"/>
    <lineage>
        <taxon>Bacteria</taxon>
        <taxon>Bacillati</taxon>
        <taxon>Bacillota</taxon>
        <taxon>Bacilli</taxon>
        <taxon>Bacillales</taxon>
        <taxon>Bacillaceae</taxon>
        <taxon>Metabacillus</taxon>
    </lineage>
</organism>
<dbReference type="Gene3D" id="3.40.640.10">
    <property type="entry name" value="Type I PLP-dependent aspartate aminotransferase-like (Major domain)"/>
    <property type="match status" value="1"/>
</dbReference>
<dbReference type="SUPFAM" id="SSF53383">
    <property type="entry name" value="PLP-dependent transferases"/>
    <property type="match status" value="1"/>
</dbReference>
<dbReference type="InterPro" id="IPR004838">
    <property type="entry name" value="NHTrfase_class1_PyrdxlP-BS"/>
</dbReference>
<dbReference type="NCBIfam" id="NF005817">
    <property type="entry name" value="PRK07683.1"/>
    <property type="match status" value="1"/>
</dbReference>
<evidence type="ECO:0000256" key="4">
    <source>
        <dbReference type="ARBA" id="ARBA00022679"/>
    </source>
</evidence>
<evidence type="ECO:0000256" key="6">
    <source>
        <dbReference type="RuleBase" id="RU000481"/>
    </source>
</evidence>
<dbReference type="Gene3D" id="3.90.1150.10">
    <property type="entry name" value="Aspartate Aminotransferase, domain 1"/>
    <property type="match status" value="1"/>
</dbReference>
<dbReference type="Pfam" id="PF00155">
    <property type="entry name" value="Aminotran_1_2"/>
    <property type="match status" value="1"/>
</dbReference>